<gene>
    <name evidence="2" type="ORF">MEUPH1_LOCUS12955</name>
</gene>
<dbReference type="EMBL" id="CARXXK010000002">
    <property type="protein sequence ID" value="CAI6357318.1"/>
    <property type="molecule type" value="Genomic_DNA"/>
</dbReference>
<dbReference type="InterPro" id="IPR006580">
    <property type="entry name" value="Znf_TTF"/>
</dbReference>
<evidence type="ECO:0000313" key="2">
    <source>
        <dbReference type="EMBL" id="CAI6357318.1"/>
    </source>
</evidence>
<dbReference type="SUPFAM" id="SSF53098">
    <property type="entry name" value="Ribonuclease H-like"/>
    <property type="match status" value="1"/>
</dbReference>
<evidence type="ECO:0000313" key="3">
    <source>
        <dbReference type="Proteomes" id="UP001160148"/>
    </source>
</evidence>
<keyword evidence="3" id="KW-1185">Reference proteome</keyword>
<dbReference type="AlphaFoldDB" id="A0AAV0WNE3"/>
<dbReference type="SMART" id="SM00597">
    <property type="entry name" value="ZnF_TTF"/>
    <property type="match status" value="1"/>
</dbReference>
<dbReference type="InterPro" id="IPR008906">
    <property type="entry name" value="HATC_C_dom"/>
</dbReference>
<proteinExistence type="predicted"/>
<reference evidence="2 3" key="1">
    <citation type="submission" date="2023-01" db="EMBL/GenBank/DDBJ databases">
        <authorList>
            <person name="Whitehead M."/>
        </authorList>
    </citation>
    <scope>NUCLEOTIDE SEQUENCE [LARGE SCALE GENOMIC DNA]</scope>
</reference>
<protein>
    <recommendedName>
        <fullName evidence="1">TTF-type domain-containing protein</fullName>
    </recommendedName>
</protein>
<accession>A0AAV0WNE3</accession>
<sequence>MSNTQKQKNTLFSYFSTNKKICLENDEAASEEEEHELLQSTSKPITNINDIGNIVDKSFLKDADTKLVLTNLWVPDTKYNFPILECNKKRGLKFQHKWLHEFKWLCYSEIKSGAFCKHCVLFAKSGGVGSQSLGNLVTEPFTNWKKAKEVFRYHMNCKYHLSAVLDSEHFLKVLNKEEPSIIERIDRNRMTQVEENRKRLRPIIECILLCGREELALRGHKDFGSISVDEDALRQGNFRAILKYRAKGDDFLRSILEGPGKRNKYTSPTIQNDIIESCNTILLKKIAKKVNESKCFSVLADETTDISTKEQLAICVRYVSDDNMLHEDFLQFFEIESLTGEALANSILNGLSKCGIDCSYLHGQGYDGASNMSGQFRGVQSIVRLKYPKAVYVHCSAHSLNLAVSTASGIRPIRNCLGIIEKAYQFFNTPKRNSILLHEIENSDHEPSVKQLKRLCATRWVQRYDAVNDFSELYPFVLKALDTICDWKDPADASMLKHSMEDTEFLISFYIVKFLFSFCLPLCKQLQKVQIDLKKTIAIVENVVITLKAIRDNYKTEFSQIYINVKMAADNVGIELKKKRVISKQTLRDNPNLLDCSIEHYYCVTVFLPYVDYYLMQLTERFINHKAIFEGFNCIFQSESLMVEMEDIVAFQKLVEFYSSTIDQHSSIAELKMWRVKLVNEKIVFTSGLHALDVCDKEFYPNIHELLKIFCTLPVSTATPERCFSSLKRIKSYLRNSMTENRLNGLALLACHRSIQIMPDEVIDELSIQKNRKLDFVL</sequence>
<dbReference type="PANTHER" id="PTHR46289">
    <property type="entry name" value="52 KDA REPRESSOR OF THE INHIBITOR OF THE PROTEIN KINASE-LIKE PROTEIN-RELATED"/>
    <property type="match status" value="1"/>
</dbReference>
<feature type="domain" description="TTF-type" evidence="1">
    <location>
        <begin position="88"/>
        <end position="176"/>
    </location>
</feature>
<dbReference type="InterPro" id="IPR012337">
    <property type="entry name" value="RNaseH-like_sf"/>
</dbReference>
<dbReference type="Pfam" id="PF14291">
    <property type="entry name" value="DUF4371"/>
    <property type="match status" value="1"/>
</dbReference>
<organism evidence="2 3">
    <name type="scientific">Macrosiphum euphorbiae</name>
    <name type="common">potato aphid</name>
    <dbReference type="NCBI Taxonomy" id="13131"/>
    <lineage>
        <taxon>Eukaryota</taxon>
        <taxon>Metazoa</taxon>
        <taxon>Ecdysozoa</taxon>
        <taxon>Arthropoda</taxon>
        <taxon>Hexapoda</taxon>
        <taxon>Insecta</taxon>
        <taxon>Pterygota</taxon>
        <taxon>Neoptera</taxon>
        <taxon>Paraneoptera</taxon>
        <taxon>Hemiptera</taxon>
        <taxon>Sternorrhyncha</taxon>
        <taxon>Aphidomorpha</taxon>
        <taxon>Aphidoidea</taxon>
        <taxon>Aphididae</taxon>
        <taxon>Macrosiphini</taxon>
        <taxon>Macrosiphum</taxon>
    </lineage>
</organism>
<name>A0AAV0WNE3_9HEMI</name>
<dbReference type="GO" id="GO:0046983">
    <property type="term" value="F:protein dimerization activity"/>
    <property type="evidence" value="ECO:0007669"/>
    <property type="project" value="InterPro"/>
</dbReference>
<dbReference type="Pfam" id="PF05699">
    <property type="entry name" value="Dimer_Tnp_hAT"/>
    <property type="match status" value="1"/>
</dbReference>
<dbReference type="InterPro" id="IPR025398">
    <property type="entry name" value="DUF4371"/>
</dbReference>
<dbReference type="InterPro" id="IPR052958">
    <property type="entry name" value="IFN-induced_PKR_regulator"/>
</dbReference>
<dbReference type="Proteomes" id="UP001160148">
    <property type="component" value="Unassembled WGS sequence"/>
</dbReference>
<dbReference type="PANTHER" id="PTHR46289:SF14">
    <property type="entry name" value="DUF4371 DOMAIN-CONTAINING PROTEIN"/>
    <property type="match status" value="1"/>
</dbReference>
<comment type="caution">
    <text evidence="2">The sequence shown here is derived from an EMBL/GenBank/DDBJ whole genome shotgun (WGS) entry which is preliminary data.</text>
</comment>
<evidence type="ECO:0000259" key="1">
    <source>
        <dbReference type="SMART" id="SM00597"/>
    </source>
</evidence>